<gene>
    <name evidence="1" type="ORF">METZ01_LOCUS362005</name>
</gene>
<feature type="non-terminal residue" evidence="1">
    <location>
        <position position="166"/>
    </location>
</feature>
<dbReference type="AlphaFoldDB" id="A0A382SJR3"/>
<accession>A0A382SJR3</accession>
<name>A0A382SJR3_9ZZZZ</name>
<evidence type="ECO:0000313" key="1">
    <source>
        <dbReference type="EMBL" id="SVD09151.1"/>
    </source>
</evidence>
<reference evidence="1" key="1">
    <citation type="submission" date="2018-05" db="EMBL/GenBank/DDBJ databases">
        <authorList>
            <person name="Lanie J.A."/>
            <person name="Ng W.-L."/>
            <person name="Kazmierczak K.M."/>
            <person name="Andrzejewski T.M."/>
            <person name="Davidsen T.M."/>
            <person name="Wayne K.J."/>
            <person name="Tettelin H."/>
            <person name="Glass J.I."/>
            <person name="Rusch D."/>
            <person name="Podicherti R."/>
            <person name="Tsui H.-C.T."/>
            <person name="Winkler M.E."/>
        </authorList>
    </citation>
    <scope>NUCLEOTIDE SEQUENCE</scope>
</reference>
<protein>
    <submittedName>
        <fullName evidence="1">Uncharacterized protein</fullName>
    </submittedName>
</protein>
<dbReference type="EMBL" id="UINC01129025">
    <property type="protein sequence ID" value="SVD09151.1"/>
    <property type="molecule type" value="Genomic_DNA"/>
</dbReference>
<sequence length="166" mass="19065">MNIDTTDLALPISKKMFDRLLGERKPIRAVHITNFDGFEDLIALQKSRKQVSAMTYLSDSSIERVRDGIAQEGGMAVVLKGSPVLSSDIDLHSVVDEQGRRWIMLANITQSMGFDMLWKGMKKNIQDVRDEILYDLEKKFGGSPPFWEYLHVPLESEEWEEFQDEL</sequence>
<organism evidence="1">
    <name type="scientific">marine metagenome</name>
    <dbReference type="NCBI Taxonomy" id="408172"/>
    <lineage>
        <taxon>unclassified sequences</taxon>
        <taxon>metagenomes</taxon>
        <taxon>ecological metagenomes</taxon>
    </lineage>
</organism>
<feature type="non-terminal residue" evidence="1">
    <location>
        <position position="1"/>
    </location>
</feature>
<proteinExistence type="predicted"/>